<dbReference type="AlphaFoldDB" id="A0A086CI61"/>
<dbReference type="GO" id="GO:0006139">
    <property type="term" value="P:nucleobase-containing compound metabolic process"/>
    <property type="evidence" value="ECO:0007669"/>
    <property type="project" value="InterPro"/>
</dbReference>
<dbReference type="GO" id="GO:0004519">
    <property type="term" value="F:endonuclease activity"/>
    <property type="evidence" value="ECO:0007669"/>
    <property type="project" value="UniProtKB-KW"/>
</dbReference>
<dbReference type="EMBL" id="JPSP01000002">
    <property type="protein sequence ID" value="KFF41875.1"/>
    <property type="molecule type" value="Genomic_DNA"/>
</dbReference>
<sequence>MTKKEPLPILGFDPGRDKCGVAIVNEDGELYYHAVIKSYDVIQQLNFLQKKFFFRLLVIGDQTTSENWKNYLEKELLFSVPIVKIDERNSTLEARNRYWKMYPPNFIRRLIPESLRIPNRSIDDIVAILLVERFLQTSKK</sequence>
<dbReference type="SUPFAM" id="SSF53098">
    <property type="entry name" value="Ribonuclease H-like"/>
    <property type="match status" value="1"/>
</dbReference>
<proteinExistence type="predicted"/>
<dbReference type="InterPro" id="IPR037027">
    <property type="entry name" value="YqgF/RNaseH-like_dom_sf"/>
</dbReference>
<protein>
    <submittedName>
        <fullName evidence="2">Putative endonuclease involved in recombination</fullName>
    </submittedName>
</protein>
<dbReference type="InterPro" id="IPR012337">
    <property type="entry name" value="RNaseH-like_sf"/>
</dbReference>
<evidence type="ECO:0000259" key="1">
    <source>
        <dbReference type="SMART" id="SM00732"/>
    </source>
</evidence>
<dbReference type="STRING" id="1527444.ucyna2_00254"/>
<evidence type="ECO:0000313" key="2">
    <source>
        <dbReference type="EMBL" id="KFF41875.1"/>
    </source>
</evidence>
<dbReference type="InterPro" id="IPR006641">
    <property type="entry name" value="YqgF/RNaseH-like_dom"/>
</dbReference>
<keyword evidence="2" id="KW-0378">Hydrolase</keyword>
<dbReference type="Proteomes" id="UP000028922">
    <property type="component" value="Unassembled WGS sequence"/>
</dbReference>
<reference evidence="2 3" key="1">
    <citation type="submission" date="2014-08" db="EMBL/GenBank/DDBJ databases">
        <title>Comparative genomics reveals surprising divergence of two closely related strains of uncultivated UCYN-A cyanobacteria.</title>
        <authorList>
            <person name="Bombar D."/>
            <person name="Heller P."/>
            <person name="Sanchez-Baracaldo P."/>
            <person name="Carter B.J."/>
            <person name="Zert J.P."/>
        </authorList>
    </citation>
    <scope>NUCLEOTIDE SEQUENCE [LARGE SCALE GENOMIC DNA]</scope>
</reference>
<comment type="caution">
    <text evidence="2">The sequence shown here is derived from an EMBL/GenBank/DDBJ whole genome shotgun (WGS) entry which is preliminary data.</text>
</comment>
<dbReference type="PATRIC" id="fig|1527444.3.peg.245"/>
<evidence type="ECO:0000313" key="3">
    <source>
        <dbReference type="Proteomes" id="UP000028922"/>
    </source>
</evidence>
<keyword evidence="2" id="KW-0255">Endonuclease</keyword>
<accession>A0A086CI61</accession>
<keyword evidence="2" id="KW-0540">Nuclease</keyword>
<organism evidence="2 3">
    <name type="scientific">Candidatus Atelocyanobacterium thalassa isolate SIO64986</name>
    <dbReference type="NCBI Taxonomy" id="1527444"/>
    <lineage>
        <taxon>Bacteria</taxon>
        <taxon>Bacillati</taxon>
        <taxon>Cyanobacteriota</taxon>
        <taxon>Cyanophyceae</taxon>
        <taxon>Oscillatoriophycideae</taxon>
        <taxon>Chroococcales</taxon>
        <taxon>Aphanothecaceae</taxon>
        <taxon>Candidatus Atelocyanobacterium</taxon>
        <taxon>Candidatus Atelocyanobacterium thalassae</taxon>
    </lineage>
</organism>
<feature type="domain" description="YqgF/RNase H-like" evidence="1">
    <location>
        <begin position="7"/>
        <end position="94"/>
    </location>
</feature>
<dbReference type="SMART" id="SM00732">
    <property type="entry name" value="YqgFc"/>
    <property type="match status" value="1"/>
</dbReference>
<gene>
    <name evidence="2" type="ORF">ucyna2_00254</name>
</gene>
<name>A0A086CI61_9CHRO</name>
<dbReference type="Gene3D" id="3.30.420.140">
    <property type="entry name" value="YqgF/RNase H-like domain"/>
    <property type="match status" value="1"/>
</dbReference>
<dbReference type="eggNOG" id="COG0816">
    <property type="taxonomic scope" value="Bacteria"/>
</dbReference>